<accession>A0ABQ1NYG2</accession>
<evidence type="ECO:0000313" key="1">
    <source>
        <dbReference type="EMBL" id="GGC87452.1"/>
    </source>
</evidence>
<reference evidence="2" key="1">
    <citation type="journal article" date="2019" name="Int. J. Syst. Evol. Microbiol.">
        <title>The Global Catalogue of Microorganisms (GCM) 10K type strain sequencing project: providing services to taxonomists for standard genome sequencing and annotation.</title>
        <authorList>
            <consortium name="The Broad Institute Genomics Platform"/>
            <consortium name="The Broad Institute Genome Sequencing Center for Infectious Disease"/>
            <person name="Wu L."/>
            <person name="Ma J."/>
        </authorList>
    </citation>
    <scope>NUCLEOTIDE SEQUENCE [LARGE SCALE GENOMIC DNA]</scope>
    <source>
        <strain evidence="2">CGMCC 1.12482</strain>
    </source>
</reference>
<evidence type="ECO:0000313" key="2">
    <source>
        <dbReference type="Proteomes" id="UP000638188"/>
    </source>
</evidence>
<organism evidence="1 2">
    <name type="scientific">Halopseudomonas salina</name>
    <dbReference type="NCBI Taxonomy" id="1323744"/>
    <lineage>
        <taxon>Bacteria</taxon>
        <taxon>Pseudomonadati</taxon>
        <taxon>Pseudomonadota</taxon>
        <taxon>Gammaproteobacteria</taxon>
        <taxon>Pseudomonadales</taxon>
        <taxon>Pseudomonadaceae</taxon>
        <taxon>Halopseudomonas</taxon>
    </lineage>
</organism>
<gene>
    <name evidence="1" type="ORF">GCM10007418_04000</name>
</gene>
<dbReference type="EMBL" id="BMFF01000001">
    <property type="protein sequence ID" value="GGC87452.1"/>
    <property type="molecule type" value="Genomic_DNA"/>
</dbReference>
<proteinExistence type="predicted"/>
<protein>
    <submittedName>
        <fullName evidence="1">Uncharacterized protein</fullName>
    </submittedName>
</protein>
<comment type="caution">
    <text evidence="1">The sequence shown here is derived from an EMBL/GenBank/DDBJ whole genome shotgun (WGS) entry which is preliminary data.</text>
</comment>
<name>A0ABQ1NYG2_9GAMM</name>
<dbReference type="Proteomes" id="UP000638188">
    <property type="component" value="Unassembled WGS sequence"/>
</dbReference>
<keyword evidence="2" id="KW-1185">Reference proteome</keyword>
<sequence length="50" mass="5685">MKGYTLDQLEGFQKAIASHDRHRRHDAILVAASARAKPSRLKNTLQELLK</sequence>